<protein>
    <submittedName>
        <fullName evidence="2">Uncharacterized protein</fullName>
    </submittedName>
</protein>
<reference evidence="2" key="1">
    <citation type="submission" date="2021-03" db="EMBL/GenBank/DDBJ databases">
        <authorList>
            <person name="Bekaert M."/>
        </authorList>
    </citation>
    <scope>NUCLEOTIDE SEQUENCE</scope>
</reference>
<keyword evidence="3" id="KW-1185">Reference proteome</keyword>
<feature type="compositionally biased region" description="Polar residues" evidence="1">
    <location>
        <begin position="269"/>
        <end position="281"/>
    </location>
</feature>
<evidence type="ECO:0000256" key="1">
    <source>
        <dbReference type="SAM" id="MobiDB-lite"/>
    </source>
</evidence>
<dbReference type="Proteomes" id="UP000683360">
    <property type="component" value="Unassembled WGS sequence"/>
</dbReference>
<evidence type="ECO:0000313" key="2">
    <source>
        <dbReference type="EMBL" id="CAG2205979.1"/>
    </source>
</evidence>
<feature type="region of interest" description="Disordered" evidence="1">
    <location>
        <begin position="263"/>
        <end position="286"/>
    </location>
</feature>
<gene>
    <name evidence="2" type="ORF">MEDL_20311</name>
</gene>
<proteinExistence type="predicted"/>
<organism evidence="2 3">
    <name type="scientific">Mytilus edulis</name>
    <name type="common">Blue mussel</name>
    <dbReference type="NCBI Taxonomy" id="6550"/>
    <lineage>
        <taxon>Eukaryota</taxon>
        <taxon>Metazoa</taxon>
        <taxon>Spiralia</taxon>
        <taxon>Lophotrochozoa</taxon>
        <taxon>Mollusca</taxon>
        <taxon>Bivalvia</taxon>
        <taxon>Autobranchia</taxon>
        <taxon>Pteriomorphia</taxon>
        <taxon>Mytilida</taxon>
        <taxon>Mytiloidea</taxon>
        <taxon>Mytilidae</taxon>
        <taxon>Mytilinae</taxon>
        <taxon>Mytilus</taxon>
    </lineage>
</organism>
<accession>A0A8S3RDG4</accession>
<dbReference type="OrthoDB" id="9972253at2759"/>
<dbReference type="EMBL" id="CAJPWZ010001036">
    <property type="protein sequence ID" value="CAG2205979.1"/>
    <property type="molecule type" value="Genomic_DNA"/>
</dbReference>
<evidence type="ECO:0000313" key="3">
    <source>
        <dbReference type="Proteomes" id="UP000683360"/>
    </source>
</evidence>
<name>A0A8S3RDG4_MYTED</name>
<dbReference type="AlphaFoldDB" id="A0A8S3RDG4"/>
<comment type="caution">
    <text evidence="2">The sequence shown here is derived from an EMBL/GenBank/DDBJ whole genome shotgun (WGS) entry which is preliminary data.</text>
</comment>
<sequence>MATGHILPGYGNPVTNLRRAKTATLPLDKAKLREFALYNNPGPDHNELLNIRNEATRIWSAQARHPTTYNSHFEGKFLDEATQSRPSSRCRRNKPHPRQVFLTNRLHYIPGYHNPDASMNKDVYRVDALMPYEDQMDRRQIRQKFVARQSSPAMNQYKDPMGVREEFEPEDVSAAEAWMKVADDKTREEKDKLINALEDLKRETKVEPPTWTDRVETSPMPAVTSAVIPQPSLHRWMKFAGTNVNAKVNENANLQRVLQQIRSEKMMGSPSSSRVGSNTSLRQRRRQDMISMRKAVNPTLTRGEFQMHPEWPPSIPHHWFP</sequence>